<feature type="region of interest" description="Disordered" evidence="1">
    <location>
        <begin position="249"/>
        <end position="271"/>
    </location>
</feature>
<keyword evidence="4" id="KW-1185">Reference proteome</keyword>
<keyword evidence="2" id="KW-0812">Transmembrane</keyword>
<gene>
    <name evidence="3" type="ORF">Adu01nite_92500</name>
</gene>
<evidence type="ECO:0000256" key="1">
    <source>
        <dbReference type="SAM" id="MobiDB-lite"/>
    </source>
</evidence>
<keyword evidence="2" id="KW-0472">Membrane</keyword>
<organism evidence="3 4">
    <name type="scientific">Paractinoplanes durhamensis</name>
    <dbReference type="NCBI Taxonomy" id="113563"/>
    <lineage>
        <taxon>Bacteria</taxon>
        <taxon>Bacillati</taxon>
        <taxon>Actinomycetota</taxon>
        <taxon>Actinomycetes</taxon>
        <taxon>Micromonosporales</taxon>
        <taxon>Micromonosporaceae</taxon>
        <taxon>Paractinoplanes</taxon>
    </lineage>
</organism>
<dbReference type="Proteomes" id="UP000637628">
    <property type="component" value="Unassembled WGS sequence"/>
</dbReference>
<evidence type="ECO:0000256" key="2">
    <source>
        <dbReference type="SAM" id="Phobius"/>
    </source>
</evidence>
<reference evidence="3 4" key="1">
    <citation type="submission" date="2021-01" db="EMBL/GenBank/DDBJ databases">
        <title>Whole genome shotgun sequence of Actinoplanes durhamensis NBRC 14914.</title>
        <authorList>
            <person name="Komaki H."/>
            <person name="Tamura T."/>
        </authorList>
    </citation>
    <scope>NUCLEOTIDE SEQUENCE [LARGE SCALE GENOMIC DNA]</scope>
    <source>
        <strain evidence="3 4">NBRC 14914</strain>
    </source>
</reference>
<name>A0ABQ3ZDK0_9ACTN</name>
<feature type="transmembrane region" description="Helical" evidence="2">
    <location>
        <begin position="54"/>
        <end position="72"/>
    </location>
</feature>
<dbReference type="EMBL" id="BOML01000093">
    <property type="protein sequence ID" value="GIE07900.1"/>
    <property type="molecule type" value="Genomic_DNA"/>
</dbReference>
<comment type="caution">
    <text evidence="3">The sequence shown here is derived from an EMBL/GenBank/DDBJ whole genome shotgun (WGS) entry which is preliminary data.</text>
</comment>
<feature type="transmembrane region" description="Helical" evidence="2">
    <location>
        <begin position="20"/>
        <end position="42"/>
    </location>
</feature>
<sequence length="271" mass="29869">MGFRLRVPGRVPTVEAGPVLLIMLLVLAIASAIGGIAVLNGSHGEGIAFEVGKWLLQLTTVLVGAGAIATLLRWTDLVRARREAWTGLMHEVIAAGNTIEMAGRTLQADISAASYQRFIETCREVRAVLRRITAAPALHEDEELRNGLNVMRRYLTTLVLECEDRYLAVARQQQLDDYFLEAQLKKLATSAATAPPRLPTELAASMPAAEMLRNAVRFKELTAFRESFDKSPFRIAYVRTVKPLLEKHAGVHRRPRQRGSPSGAVRPPAGW</sequence>
<accession>A0ABQ3ZDK0</accession>
<evidence type="ECO:0000313" key="3">
    <source>
        <dbReference type="EMBL" id="GIE07900.1"/>
    </source>
</evidence>
<protein>
    <submittedName>
        <fullName evidence="3">Uncharacterized protein</fullName>
    </submittedName>
</protein>
<evidence type="ECO:0000313" key="4">
    <source>
        <dbReference type="Proteomes" id="UP000637628"/>
    </source>
</evidence>
<proteinExistence type="predicted"/>
<keyword evidence="2" id="KW-1133">Transmembrane helix</keyword>